<feature type="region of interest" description="Disordered" evidence="1">
    <location>
        <begin position="667"/>
        <end position="686"/>
    </location>
</feature>
<dbReference type="Proteomes" id="UP000593943">
    <property type="component" value="Chromosome"/>
</dbReference>
<organism evidence="3 5">
    <name type="scientific">Bifidobacterium eulemuris</name>
    <dbReference type="NCBI Taxonomy" id="1765219"/>
    <lineage>
        <taxon>Bacteria</taxon>
        <taxon>Bacillati</taxon>
        <taxon>Actinomycetota</taxon>
        <taxon>Actinomycetes</taxon>
        <taxon>Bifidobacteriales</taxon>
        <taxon>Bifidobacteriaceae</taxon>
        <taxon>Bifidobacterium</taxon>
    </lineage>
</organism>
<dbReference type="EMBL" id="CP062938">
    <property type="protein sequence ID" value="QOL31651.1"/>
    <property type="molecule type" value="Genomic_DNA"/>
</dbReference>
<dbReference type="EMBL" id="MWWZ01000006">
    <property type="protein sequence ID" value="OZG68297.1"/>
    <property type="molecule type" value="Genomic_DNA"/>
</dbReference>
<dbReference type="RefSeq" id="WP_094636881.1">
    <property type="nucleotide sequence ID" value="NZ_CP062938.1"/>
</dbReference>
<proteinExistence type="predicted"/>
<dbReference type="Proteomes" id="UP000216057">
    <property type="component" value="Unassembled WGS sequence"/>
</dbReference>
<dbReference type="OrthoDB" id="3241831at2"/>
<sequence>MNTRWLRTIGEAACVVMRKAVPSVCALAMLAGVFQGAVVANAEESDGSASAQTEQTTDQNQTDTLANADEWDPTDASSYTKIEATEIREDANAEATAPADSTEQSIAARKEFRTDTSNAVTGVHLWLDNNEAYVTRNDDGTYSFAVKSPYDGTSTQTTASAKFECGRFILPDSASVLDAYLLEEKQVSGADGASWVLQNCFSSDNITDLSQVKLPSTGYEYNGVWITYNGQLRTRIAWMGKIGNDVYVMPYDDTKTSTEHNFGTTTLETNYFNQCKPWVTADDSNKCMLTRLPSKDSKVSIAVSFSSAGTSVFRYCTTDPDVTGMSAELLNGLEFVGSGTSSARSDGSITYTVRKSTVASTLEVYVVPEAIADCSNANVSAYLTSDNLIFSQDTTANATVTKKTTTAVAADDGLTQTLTSSATATDSAPNVTKWDNTMTIIVRETMTAGSSTVTVGAKVTPEAIETTPSSWSAGRNGGGSRVWARAYLPAANTGNRVSASEIRGLYDEFNGITASNPSGSITESSRYEWDGQNANADRNSEGFVTQLNDAINGAALGNGATSGTAVRNDSAKTGMTTSNTATYLRTQSELVSTTSLNDSVGVGGTVALVSYVDTWYVANQSGNNKNRLRQGSTQIMASLTVCALSTAGSATNACAGDDVTSEKVAIPSWKGQPGQSGSNGLHSGEVMTSADWQNGTQCATQELTTGALSGAIVTVCEMAARWRNYSPRLGGYGDYDNTNVDRIAPTNALSSTPYLIVIENVGTDMQVQVNYAWTTNRAVLLGGESGVSDVQTYLNDKWTPTSGIYSAGWTANNDVKYFRMKTLSGYSNLKISFSKYHLDTELDFSYPQDTSSSIQAAKFANEDPGNAANEKVWQNASGDGVYCVQGTFPDSTVWLTCRLSVQYISGRNAGTANDDYYAAWQPLTLNITADMVTYYVHYDAPESGVDSNTVPSDMTLGLAGVDVSTASMQVNYLKPERASDEDGAWYFHGWNPHWCSWNTDTSSCTVDQGEVFTTGNGYAGNLLQNGERVPLAKLMSMMPANADGIMLVAQWSQDASLQTSTAKFGRAYTQTYSADGGYGWTELSDQLSNYTVDMTYIVPLAATYDKGWIASTYDYTTVLQDDLTVSGVTYKLVSTKTSDQLLADETDVNKAAWKAMNDLNRMSPKTATNPSTDGYLTCAMYRQVLTDEQKVKYNTNRDGIGFNQVSIANPKLDAAQSVQHTGKYLYDKYQLPAAQLSANAVEGTLTWTVKDLYSTQTVKLGGTDGKIWGDASTNPTSTYNAGDQVVITDAAADKTMYAQYTTTGSIYPPVSQLPLTGTKPWLMKVIVPSLLVAALGVAAWLKHRRTVAASVRSRF</sequence>
<evidence type="ECO:0000313" key="6">
    <source>
        <dbReference type="Proteomes" id="UP000593943"/>
    </source>
</evidence>
<keyword evidence="6" id="KW-1185">Reference proteome</keyword>
<dbReference type="KEGG" id="beu:BE0216_03635"/>
<keyword evidence="2" id="KW-0732">Signal</keyword>
<name>A0A261GA34_9BIFI</name>
<protein>
    <submittedName>
        <fullName evidence="3">Uncharacterized protein</fullName>
    </submittedName>
</protein>
<reference evidence="3 5" key="1">
    <citation type="journal article" date="2017" name="BMC Genomics">
        <title>Comparative genomic and phylogenomic analyses of the Bifidobacteriaceae family.</title>
        <authorList>
            <person name="Lugli G.A."/>
            <person name="Milani C."/>
            <person name="Turroni F."/>
            <person name="Duranti S."/>
            <person name="Mancabelli L."/>
            <person name="Mangifesta M."/>
            <person name="Ferrario C."/>
            <person name="Modesto M."/>
            <person name="Mattarelli P."/>
            <person name="Jiri K."/>
            <person name="van Sinderen D."/>
            <person name="Ventura M."/>
        </authorList>
    </citation>
    <scope>NUCLEOTIDE SEQUENCE [LARGE SCALE GENOMIC DNA]</scope>
    <source>
        <strain evidence="3 5">DSM 100216</strain>
    </source>
</reference>
<evidence type="ECO:0000313" key="4">
    <source>
        <dbReference type="EMBL" id="QOL31651.1"/>
    </source>
</evidence>
<evidence type="ECO:0000256" key="2">
    <source>
        <dbReference type="SAM" id="SignalP"/>
    </source>
</evidence>
<reference evidence="4 6" key="2">
    <citation type="submission" date="2020-10" db="EMBL/GenBank/DDBJ databases">
        <title>Genome sequencing of Bifidobacterium eulemuris_DSMZ_100216.</title>
        <authorList>
            <person name="Kim J."/>
        </authorList>
    </citation>
    <scope>NUCLEOTIDE SEQUENCE [LARGE SCALE GENOMIC DNA]</scope>
    <source>
        <strain evidence="4 6">DSM 100216</strain>
    </source>
</reference>
<gene>
    <name evidence="4" type="ORF">BE0216_03635</name>
    <name evidence="3" type="ORF">BEUL_1310</name>
</gene>
<feature type="signal peptide" evidence="2">
    <location>
        <begin position="1"/>
        <end position="42"/>
    </location>
</feature>
<evidence type="ECO:0000313" key="5">
    <source>
        <dbReference type="Proteomes" id="UP000216057"/>
    </source>
</evidence>
<accession>A0A261GA34</accession>
<feature type="chain" id="PRO_5044571826" evidence="2">
    <location>
        <begin position="43"/>
        <end position="1355"/>
    </location>
</feature>
<evidence type="ECO:0000313" key="3">
    <source>
        <dbReference type="EMBL" id="OZG68297.1"/>
    </source>
</evidence>
<evidence type="ECO:0000256" key="1">
    <source>
        <dbReference type="SAM" id="MobiDB-lite"/>
    </source>
</evidence>